<organism evidence="2">
    <name type="scientific">marine metagenome</name>
    <dbReference type="NCBI Taxonomy" id="408172"/>
    <lineage>
        <taxon>unclassified sequences</taxon>
        <taxon>metagenomes</taxon>
        <taxon>ecological metagenomes</taxon>
    </lineage>
</organism>
<gene>
    <name evidence="2" type="ORF">METZ01_LOCUS464223</name>
</gene>
<sequence length="154" mass="17273">MANDRQFKLKTKFIGTRNVREYRQTIPTWVHAEDTVLEIGCEWGTTTVFLAPHCRKVIGTDVSSDCIERARQEHPELEFAVLDAYDVLAALDLGEHFTKIYIDMSGLSGYRSLLDLISLLTMYSSVLQPDAIVVKSGALKQFASLCVPWHGPPS</sequence>
<name>A0A383AV21_9ZZZZ</name>
<reference evidence="2" key="1">
    <citation type="submission" date="2018-05" db="EMBL/GenBank/DDBJ databases">
        <authorList>
            <person name="Lanie J.A."/>
            <person name="Ng W.-L."/>
            <person name="Kazmierczak K.M."/>
            <person name="Andrzejewski T.M."/>
            <person name="Davidsen T.M."/>
            <person name="Wayne K.J."/>
            <person name="Tettelin H."/>
            <person name="Glass J.I."/>
            <person name="Rusch D."/>
            <person name="Podicherti R."/>
            <person name="Tsui H.-C.T."/>
            <person name="Winkler M.E."/>
        </authorList>
    </citation>
    <scope>NUCLEOTIDE SEQUENCE</scope>
</reference>
<proteinExistence type="predicted"/>
<dbReference type="SUPFAM" id="SSF53335">
    <property type="entry name" value="S-adenosyl-L-methionine-dependent methyltransferases"/>
    <property type="match status" value="1"/>
</dbReference>
<evidence type="ECO:0000259" key="1">
    <source>
        <dbReference type="Pfam" id="PF13649"/>
    </source>
</evidence>
<dbReference type="Pfam" id="PF13649">
    <property type="entry name" value="Methyltransf_25"/>
    <property type="match status" value="1"/>
</dbReference>
<protein>
    <recommendedName>
        <fullName evidence="1">Methyltransferase domain-containing protein</fullName>
    </recommendedName>
</protein>
<accession>A0A383AV21</accession>
<dbReference type="Gene3D" id="3.40.50.150">
    <property type="entry name" value="Vaccinia Virus protein VP39"/>
    <property type="match status" value="1"/>
</dbReference>
<dbReference type="AlphaFoldDB" id="A0A383AV21"/>
<dbReference type="CDD" id="cd02440">
    <property type="entry name" value="AdoMet_MTases"/>
    <property type="match status" value="1"/>
</dbReference>
<feature type="domain" description="Methyltransferase" evidence="1">
    <location>
        <begin position="36"/>
        <end position="87"/>
    </location>
</feature>
<dbReference type="InterPro" id="IPR029063">
    <property type="entry name" value="SAM-dependent_MTases_sf"/>
</dbReference>
<dbReference type="InterPro" id="IPR041698">
    <property type="entry name" value="Methyltransf_25"/>
</dbReference>
<dbReference type="EMBL" id="UINC01194999">
    <property type="protein sequence ID" value="SVE11369.1"/>
    <property type="molecule type" value="Genomic_DNA"/>
</dbReference>
<evidence type="ECO:0000313" key="2">
    <source>
        <dbReference type="EMBL" id="SVE11369.1"/>
    </source>
</evidence>